<keyword evidence="3" id="KW-1185">Reference proteome</keyword>
<evidence type="ECO:0008006" key="4">
    <source>
        <dbReference type="Google" id="ProtNLM"/>
    </source>
</evidence>
<evidence type="ECO:0000313" key="2">
    <source>
        <dbReference type="EMBL" id="MFC4241830.1"/>
    </source>
</evidence>
<name>A0ABV8Q0D8_9MICO</name>
<keyword evidence="1" id="KW-1133">Transmembrane helix</keyword>
<dbReference type="EMBL" id="JBHSCN010000002">
    <property type="protein sequence ID" value="MFC4241830.1"/>
    <property type="molecule type" value="Genomic_DNA"/>
</dbReference>
<reference evidence="3" key="1">
    <citation type="journal article" date="2019" name="Int. J. Syst. Evol. Microbiol.">
        <title>The Global Catalogue of Microorganisms (GCM) 10K type strain sequencing project: providing services to taxonomists for standard genome sequencing and annotation.</title>
        <authorList>
            <consortium name="The Broad Institute Genomics Platform"/>
            <consortium name="The Broad Institute Genome Sequencing Center for Infectious Disease"/>
            <person name="Wu L."/>
            <person name="Ma J."/>
        </authorList>
    </citation>
    <scope>NUCLEOTIDE SEQUENCE [LARGE SCALE GENOMIC DNA]</scope>
    <source>
        <strain evidence="3">CGMCC 1.10363</strain>
    </source>
</reference>
<feature type="transmembrane region" description="Helical" evidence="1">
    <location>
        <begin position="6"/>
        <end position="26"/>
    </location>
</feature>
<gene>
    <name evidence="2" type="ORF">ACFOYW_00475</name>
</gene>
<dbReference type="Proteomes" id="UP001595900">
    <property type="component" value="Unassembled WGS sequence"/>
</dbReference>
<evidence type="ECO:0000256" key="1">
    <source>
        <dbReference type="SAM" id="Phobius"/>
    </source>
</evidence>
<keyword evidence="1" id="KW-0472">Membrane</keyword>
<organism evidence="2 3">
    <name type="scientific">Gryllotalpicola reticulitermitis</name>
    <dbReference type="NCBI Taxonomy" id="1184153"/>
    <lineage>
        <taxon>Bacteria</taxon>
        <taxon>Bacillati</taxon>
        <taxon>Actinomycetota</taxon>
        <taxon>Actinomycetes</taxon>
        <taxon>Micrococcales</taxon>
        <taxon>Microbacteriaceae</taxon>
        <taxon>Gryllotalpicola</taxon>
    </lineage>
</organism>
<proteinExistence type="predicted"/>
<protein>
    <recommendedName>
        <fullName evidence="4">Bacterial Pleckstrin homology domain-containing protein</fullName>
    </recommendedName>
</protein>
<accession>A0ABV8Q0D8</accession>
<comment type="caution">
    <text evidence="2">The sequence shown here is derived from an EMBL/GenBank/DDBJ whole genome shotgun (WGS) entry which is preliminary data.</text>
</comment>
<sequence length="157" mass="16774">MHTFGGALIGLGVALGVLGLIWWFVISARRARSEAPGIADVAIRDGVLVVTPRGAWKVLALAGHIEIPLRNIVGCHPDPDPCSSHPVSLRVGGTGVLGRIRAGYMRGSGERSWWLYRYGDHAVVIDVADNPLSYLVIEVDDPDATTEMVRRAAATVA</sequence>
<keyword evidence="1" id="KW-0812">Transmembrane</keyword>
<dbReference type="RefSeq" id="WP_390226581.1">
    <property type="nucleotide sequence ID" value="NZ_JBHSCN010000002.1"/>
</dbReference>
<evidence type="ECO:0000313" key="3">
    <source>
        <dbReference type="Proteomes" id="UP001595900"/>
    </source>
</evidence>